<accession>A0A2H3DKF3</accession>
<feature type="compositionally biased region" description="Basic and acidic residues" evidence="1">
    <location>
        <begin position="269"/>
        <end position="279"/>
    </location>
</feature>
<dbReference type="AlphaFoldDB" id="A0A2H3DKF3"/>
<sequence length="317" mass="34557">MPYQANTKCRTKNACADIRNTSHTLVEKYYAAVELLEEPVCDGIVTRVVGEQGSVSRVSGFPEYPKASFPGLLDGTGTVTRDPFDCSNCHSTNHPQGLCPYNTIPGFYGTLQDEGKRDSGKRDKGKQREGGLRYEEYSNNFSERYTPKLGGPSGTARTKAYPGTDEPRAKKLKSCVDLNRERFGGNNGQSTSHAPNEEGRDICSGHVAVGSSCEVEESREREAEPSEGTDSHSQGNDATSMEGLRTPAVQGSRNAGREAQNAPPYNPRQRGDHGRDTSEARQVPSENGDSQQQRGGANTTEPTQTRSTRQNAPRRTH</sequence>
<protein>
    <submittedName>
        <fullName evidence="2">Uncharacterized protein</fullName>
    </submittedName>
</protein>
<gene>
    <name evidence="2" type="ORF">ARMGADRAFT_1034525</name>
</gene>
<name>A0A2H3DKF3_ARMGA</name>
<keyword evidence="3" id="KW-1185">Reference proteome</keyword>
<dbReference type="InParanoid" id="A0A2H3DKF3"/>
<organism evidence="2 3">
    <name type="scientific">Armillaria gallica</name>
    <name type="common">Bulbous honey fungus</name>
    <name type="synonym">Armillaria bulbosa</name>
    <dbReference type="NCBI Taxonomy" id="47427"/>
    <lineage>
        <taxon>Eukaryota</taxon>
        <taxon>Fungi</taxon>
        <taxon>Dikarya</taxon>
        <taxon>Basidiomycota</taxon>
        <taxon>Agaricomycotina</taxon>
        <taxon>Agaricomycetes</taxon>
        <taxon>Agaricomycetidae</taxon>
        <taxon>Agaricales</taxon>
        <taxon>Marasmiineae</taxon>
        <taxon>Physalacriaceae</taxon>
        <taxon>Armillaria</taxon>
    </lineage>
</organism>
<evidence type="ECO:0000256" key="1">
    <source>
        <dbReference type="SAM" id="MobiDB-lite"/>
    </source>
</evidence>
<proteinExistence type="predicted"/>
<dbReference type="Proteomes" id="UP000217790">
    <property type="component" value="Unassembled WGS sequence"/>
</dbReference>
<feature type="region of interest" description="Disordered" evidence="1">
    <location>
        <begin position="111"/>
        <end position="317"/>
    </location>
</feature>
<reference evidence="3" key="1">
    <citation type="journal article" date="2017" name="Nat. Ecol. Evol.">
        <title>Genome expansion and lineage-specific genetic innovations in the forest pathogenic fungi Armillaria.</title>
        <authorList>
            <person name="Sipos G."/>
            <person name="Prasanna A.N."/>
            <person name="Walter M.C."/>
            <person name="O'Connor E."/>
            <person name="Balint B."/>
            <person name="Krizsan K."/>
            <person name="Kiss B."/>
            <person name="Hess J."/>
            <person name="Varga T."/>
            <person name="Slot J."/>
            <person name="Riley R."/>
            <person name="Boka B."/>
            <person name="Rigling D."/>
            <person name="Barry K."/>
            <person name="Lee J."/>
            <person name="Mihaltcheva S."/>
            <person name="LaButti K."/>
            <person name="Lipzen A."/>
            <person name="Waldron R."/>
            <person name="Moloney N.M."/>
            <person name="Sperisen C."/>
            <person name="Kredics L."/>
            <person name="Vagvoelgyi C."/>
            <person name="Patrignani A."/>
            <person name="Fitzpatrick D."/>
            <person name="Nagy I."/>
            <person name="Doyle S."/>
            <person name="Anderson J.B."/>
            <person name="Grigoriev I.V."/>
            <person name="Gueldener U."/>
            <person name="Muensterkoetter M."/>
            <person name="Nagy L.G."/>
        </authorList>
    </citation>
    <scope>NUCLEOTIDE SEQUENCE [LARGE SCALE GENOMIC DNA]</scope>
    <source>
        <strain evidence="3">Ar21-2</strain>
    </source>
</reference>
<dbReference type="OrthoDB" id="3070652at2759"/>
<evidence type="ECO:0000313" key="3">
    <source>
        <dbReference type="Proteomes" id="UP000217790"/>
    </source>
</evidence>
<feature type="compositionally biased region" description="Basic and acidic residues" evidence="1">
    <location>
        <begin position="113"/>
        <end position="136"/>
    </location>
</feature>
<evidence type="ECO:0000313" key="2">
    <source>
        <dbReference type="EMBL" id="PBK87926.1"/>
    </source>
</evidence>
<dbReference type="EMBL" id="KZ293676">
    <property type="protein sequence ID" value="PBK87926.1"/>
    <property type="molecule type" value="Genomic_DNA"/>
</dbReference>
<feature type="compositionally biased region" description="Polar residues" evidence="1">
    <location>
        <begin position="284"/>
        <end position="311"/>
    </location>
</feature>